<dbReference type="GeneID" id="71980862"/>
<keyword evidence="4" id="KW-0408">Iron</keyword>
<evidence type="ECO:0000313" key="7">
    <source>
        <dbReference type="Proteomes" id="UP000756132"/>
    </source>
</evidence>
<dbReference type="GO" id="GO:0046872">
    <property type="term" value="F:metal ion binding"/>
    <property type="evidence" value="ECO:0007669"/>
    <property type="project" value="UniProtKB-KW"/>
</dbReference>
<proteinExistence type="predicted"/>
<keyword evidence="5" id="KW-0456">Lyase</keyword>
<dbReference type="RefSeq" id="XP_047755175.1">
    <property type="nucleotide sequence ID" value="XM_047900132.1"/>
</dbReference>
<dbReference type="OrthoDB" id="3359285at2759"/>
<reference evidence="6" key="1">
    <citation type="submission" date="2021-12" db="EMBL/GenBank/DDBJ databases">
        <authorList>
            <person name="Zaccaron A."/>
            <person name="Stergiopoulos I."/>
        </authorList>
    </citation>
    <scope>NUCLEOTIDE SEQUENCE</scope>
    <source>
        <strain evidence="6">Race5_Kim</strain>
    </source>
</reference>
<dbReference type="Pfam" id="PF13816">
    <property type="entry name" value="Dehydratase_hem"/>
    <property type="match status" value="1"/>
</dbReference>
<comment type="cofactor">
    <cofactor evidence="1">
        <name>heme b</name>
        <dbReference type="ChEBI" id="CHEBI:60344"/>
    </cofactor>
</comment>
<organism evidence="6 7">
    <name type="scientific">Passalora fulva</name>
    <name type="common">Tomato leaf mold</name>
    <name type="synonym">Cladosporium fulvum</name>
    <dbReference type="NCBI Taxonomy" id="5499"/>
    <lineage>
        <taxon>Eukaryota</taxon>
        <taxon>Fungi</taxon>
        <taxon>Dikarya</taxon>
        <taxon>Ascomycota</taxon>
        <taxon>Pezizomycotina</taxon>
        <taxon>Dothideomycetes</taxon>
        <taxon>Dothideomycetidae</taxon>
        <taxon>Mycosphaerellales</taxon>
        <taxon>Mycosphaerellaceae</taxon>
        <taxon>Fulvia</taxon>
    </lineage>
</organism>
<dbReference type="GO" id="GO:0016829">
    <property type="term" value="F:lyase activity"/>
    <property type="evidence" value="ECO:0007669"/>
    <property type="project" value="UniProtKB-KW"/>
</dbReference>
<reference evidence="6" key="2">
    <citation type="journal article" date="2022" name="Microb. Genom.">
        <title>A chromosome-scale genome assembly of the tomato pathogen Cladosporium fulvum reveals a compartmentalized genome architecture and the presence of a dispensable chromosome.</title>
        <authorList>
            <person name="Zaccaron A.Z."/>
            <person name="Chen L.H."/>
            <person name="Samaras A."/>
            <person name="Stergiopoulos I."/>
        </authorList>
    </citation>
    <scope>NUCLEOTIDE SEQUENCE</scope>
    <source>
        <strain evidence="6">Race5_Kim</strain>
    </source>
</reference>
<dbReference type="AlphaFoldDB" id="A0A9Q8L4Y8"/>
<dbReference type="Proteomes" id="UP000756132">
    <property type="component" value="Chromosome 1"/>
</dbReference>
<dbReference type="InterPro" id="IPR025702">
    <property type="entry name" value="OXD"/>
</dbReference>
<keyword evidence="7" id="KW-1185">Reference proteome</keyword>
<evidence type="ECO:0000256" key="2">
    <source>
        <dbReference type="ARBA" id="ARBA00022617"/>
    </source>
</evidence>
<accession>A0A9Q8L4Y8</accession>
<evidence type="ECO:0000313" key="6">
    <source>
        <dbReference type="EMBL" id="UJO10809.1"/>
    </source>
</evidence>
<keyword evidence="3" id="KW-0479">Metal-binding</keyword>
<dbReference type="KEGG" id="ffu:CLAFUR5_00984"/>
<evidence type="ECO:0000256" key="5">
    <source>
        <dbReference type="ARBA" id="ARBA00023239"/>
    </source>
</evidence>
<name>A0A9Q8L4Y8_PASFU</name>
<evidence type="ECO:0000256" key="4">
    <source>
        <dbReference type="ARBA" id="ARBA00023004"/>
    </source>
</evidence>
<sequence>MHRGVLRLSRLISTSELRNALALRSRLARSVCLAQQHTFAMAPTADEGPRTFPLKKPKGHKPPVPRWCLKFPGSVTTVCTLYIGVQSHRGNEVARLNAEATIDSILEEADLKHPVIDTFRVTNGFDVKGSKCWVAYWLDAKGFEAALQRLNLLSIWSSMGDDRHDIGLWIERFVAPIDRLETNYARLDHQPGLAQLPNTVQPSHESTAYWGAGRDRIPASAHDLFETPKDLPVPSPVPVGLGERLTGANYENMCHIRSGQWWEKCADEERIAYEGDLEVKLMDGMRFLWDHPEETGTIGIRFLQNLDKDGQPIRETCGAGFHKNWRDLERWSSRHPSHLAIFNGMMAHAKRFGDDRKLMTWHEVWIFKEGEAKFDYVNCDPRTGVIRFVKLDRQSLAS</sequence>
<keyword evidence="2" id="KW-0349">Heme</keyword>
<evidence type="ECO:0000256" key="1">
    <source>
        <dbReference type="ARBA" id="ARBA00001970"/>
    </source>
</evidence>
<dbReference type="EMBL" id="CP090163">
    <property type="protein sequence ID" value="UJO10809.1"/>
    <property type="molecule type" value="Genomic_DNA"/>
</dbReference>
<evidence type="ECO:0000256" key="3">
    <source>
        <dbReference type="ARBA" id="ARBA00022723"/>
    </source>
</evidence>
<gene>
    <name evidence="6" type="ORF">CLAFUR5_00984</name>
</gene>
<protein>
    <submittedName>
        <fullName evidence="6">Phenylacetaldoxime dehydratase</fullName>
    </submittedName>
</protein>